<feature type="domain" description="Alpha/beta hydrolase fold-3" evidence="5">
    <location>
        <begin position="103"/>
        <end position="298"/>
    </location>
</feature>
<dbReference type="Pfam" id="PF07859">
    <property type="entry name" value="Abhydrolase_3"/>
    <property type="match status" value="1"/>
</dbReference>
<dbReference type="InterPro" id="IPR050300">
    <property type="entry name" value="GDXG_lipolytic_enzyme"/>
</dbReference>
<dbReference type="PANTHER" id="PTHR48081">
    <property type="entry name" value="AB HYDROLASE SUPERFAMILY PROTEIN C4A8.06C"/>
    <property type="match status" value="1"/>
</dbReference>
<dbReference type="Proteomes" id="UP000215127">
    <property type="component" value="Chromosome 8"/>
</dbReference>
<dbReference type="InterPro" id="IPR033140">
    <property type="entry name" value="Lipase_GDXG_put_SER_AS"/>
</dbReference>
<evidence type="ECO:0000313" key="7">
    <source>
        <dbReference type="Proteomes" id="UP000215127"/>
    </source>
</evidence>
<keyword evidence="7" id="KW-1185">Reference proteome</keyword>
<dbReference type="STRING" id="1276538.A0A1X7S0K0"/>
<evidence type="ECO:0000259" key="5">
    <source>
        <dbReference type="Pfam" id="PF07859"/>
    </source>
</evidence>
<evidence type="ECO:0000256" key="4">
    <source>
        <dbReference type="SAM" id="MobiDB-lite"/>
    </source>
</evidence>
<sequence length="356" mass="39101">MASQSSPDAGHTPSIKTTYRQDRSPLMAILQSCLKPFNTKLVAPKKEFPAGSPKLDIPGKSRKKLDVTERKVEDIWLYEFRRKETLQSSKHESGAKKTSRRLYYFAGGGWQAPASSQHWSLITEMALQLPEFVVTLVSYPLAPHTPAPVAFPQIMHLYNALLSSAQEANEEVIFAGDSAGGNIVLSLAVNSLLANPDALCPKAIMAICPSTDLRRSNPEMKEIEKKDPLLRMPFVVSSANAWRGAWDASDVRVSPLLADFGPLSRRDVKIHGVTGTYDILSPDAALLREKYALFSAHVSVWLVGGEGCEGLDTGCHQAILGQSKEQGLARRCLHDAVSDALRNNLSLHRNFSELEI</sequence>
<reference evidence="6 7" key="1">
    <citation type="submission" date="2016-06" db="EMBL/GenBank/DDBJ databases">
        <authorList>
            <person name="Kjaerup R.B."/>
            <person name="Dalgaard T.S."/>
            <person name="Juul-Madsen H.R."/>
        </authorList>
    </citation>
    <scope>NUCLEOTIDE SEQUENCE [LARGE SCALE GENOMIC DNA]</scope>
</reference>
<evidence type="ECO:0000313" key="6">
    <source>
        <dbReference type="EMBL" id="SMQ53159.1"/>
    </source>
</evidence>
<dbReference type="InterPro" id="IPR029058">
    <property type="entry name" value="AB_hydrolase_fold"/>
</dbReference>
<dbReference type="PANTHER" id="PTHR48081:SF8">
    <property type="entry name" value="ALPHA_BETA HYDROLASE FOLD-3 DOMAIN-CONTAINING PROTEIN-RELATED"/>
    <property type="match status" value="1"/>
</dbReference>
<dbReference type="SUPFAM" id="SSF53474">
    <property type="entry name" value="alpha/beta-Hydrolases"/>
    <property type="match status" value="1"/>
</dbReference>
<dbReference type="InterPro" id="IPR013094">
    <property type="entry name" value="AB_hydrolase_3"/>
</dbReference>
<accession>A0A1X7S0K0</accession>
<dbReference type="GO" id="GO:0016787">
    <property type="term" value="F:hydrolase activity"/>
    <property type="evidence" value="ECO:0007669"/>
    <property type="project" value="UniProtKB-KW"/>
</dbReference>
<feature type="active site" evidence="3">
    <location>
        <position position="178"/>
    </location>
</feature>
<proteinExistence type="inferred from homology"/>
<keyword evidence="2" id="KW-0378">Hydrolase</keyword>
<gene>
    <name evidence="6" type="ORF">ZT3D7_G8312</name>
</gene>
<evidence type="ECO:0000256" key="2">
    <source>
        <dbReference type="ARBA" id="ARBA00022801"/>
    </source>
</evidence>
<comment type="similarity">
    <text evidence="1">Belongs to the 'GDXG' lipolytic enzyme family.</text>
</comment>
<evidence type="ECO:0000256" key="3">
    <source>
        <dbReference type="PROSITE-ProRule" id="PRU10038"/>
    </source>
</evidence>
<dbReference type="EMBL" id="LT853699">
    <property type="protein sequence ID" value="SMQ53159.1"/>
    <property type="molecule type" value="Genomic_DNA"/>
</dbReference>
<protein>
    <recommendedName>
        <fullName evidence="5">Alpha/beta hydrolase fold-3 domain-containing protein</fullName>
    </recommendedName>
</protein>
<evidence type="ECO:0000256" key="1">
    <source>
        <dbReference type="ARBA" id="ARBA00010515"/>
    </source>
</evidence>
<feature type="region of interest" description="Disordered" evidence="4">
    <location>
        <begin position="1"/>
        <end position="22"/>
    </location>
</feature>
<organism evidence="6 7">
    <name type="scientific">Zymoseptoria tritici (strain ST99CH_3D7)</name>
    <dbReference type="NCBI Taxonomy" id="1276538"/>
    <lineage>
        <taxon>Eukaryota</taxon>
        <taxon>Fungi</taxon>
        <taxon>Dikarya</taxon>
        <taxon>Ascomycota</taxon>
        <taxon>Pezizomycotina</taxon>
        <taxon>Dothideomycetes</taxon>
        <taxon>Dothideomycetidae</taxon>
        <taxon>Mycosphaerellales</taxon>
        <taxon>Mycosphaerellaceae</taxon>
        <taxon>Zymoseptoria</taxon>
    </lineage>
</organism>
<name>A0A1X7S0K0_ZYMT9</name>
<dbReference type="PROSITE" id="PS01174">
    <property type="entry name" value="LIPASE_GDXG_SER"/>
    <property type="match status" value="1"/>
</dbReference>
<dbReference type="Gene3D" id="3.40.50.1820">
    <property type="entry name" value="alpha/beta hydrolase"/>
    <property type="match status" value="1"/>
</dbReference>
<dbReference type="AlphaFoldDB" id="A0A1X7S0K0"/>